<name>A0A5N6LKI4_9ASTR</name>
<comment type="caution">
    <text evidence="2">The sequence shown here is derived from an EMBL/GenBank/DDBJ whole genome shotgun (WGS) entry which is preliminary data.</text>
</comment>
<feature type="compositionally biased region" description="Polar residues" evidence="1">
    <location>
        <begin position="110"/>
        <end position="121"/>
    </location>
</feature>
<dbReference type="EMBL" id="SZYD01000030">
    <property type="protein sequence ID" value="KAD2275731.1"/>
    <property type="molecule type" value="Genomic_DNA"/>
</dbReference>
<dbReference type="AlphaFoldDB" id="A0A5N6LKI4"/>
<accession>A0A5N6LKI4</accession>
<sequence length="213" mass="23919">MESWKTFCKKRHVALRDNTWRIVALRDNQGQSTRVNNLSRYATEIKRLSRYATSTQTGKFPFLFQALIHFNSTTPLPAITPTSHAQSPITIISHRRPTNHRSHHPPEIPSSLSSPNTTIGDSPSPSGRLPSPLLLPSPYQPPPTPTTPAAADHHNQPPPIKPSPIVVSGWSNKSTSISSHFPSLSCFLIIFEVMWHYNFIFQAFRFVFGQFSV</sequence>
<keyword evidence="3" id="KW-1185">Reference proteome</keyword>
<evidence type="ECO:0000256" key="1">
    <source>
        <dbReference type="SAM" id="MobiDB-lite"/>
    </source>
</evidence>
<proteinExistence type="predicted"/>
<reference evidence="2 3" key="1">
    <citation type="submission" date="2019-05" db="EMBL/GenBank/DDBJ databases">
        <title>Mikania micrantha, genome provides insights into the molecular mechanism of rapid growth.</title>
        <authorList>
            <person name="Liu B."/>
        </authorList>
    </citation>
    <scope>NUCLEOTIDE SEQUENCE [LARGE SCALE GENOMIC DNA]</scope>
    <source>
        <strain evidence="2">NLD-2019</strain>
        <tissue evidence="2">Leaf</tissue>
    </source>
</reference>
<feature type="compositionally biased region" description="Low complexity" evidence="1">
    <location>
        <begin position="122"/>
        <end position="132"/>
    </location>
</feature>
<feature type="region of interest" description="Disordered" evidence="1">
    <location>
        <begin position="96"/>
        <end position="163"/>
    </location>
</feature>
<feature type="compositionally biased region" description="Pro residues" evidence="1">
    <location>
        <begin position="133"/>
        <end position="146"/>
    </location>
</feature>
<dbReference type="Proteomes" id="UP000326396">
    <property type="component" value="Unassembled WGS sequence"/>
</dbReference>
<organism evidence="2 3">
    <name type="scientific">Mikania micrantha</name>
    <name type="common">bitter vine</name>
    <dbReference type="NCBI Taxonomy" id="192012"/>
    <lineage>
        <taxon>Eukaryota</taxon>
        <taxon>Viridiplantae</taxon>
        <taxon>Streptophyta</taxon>
        <taxon>Embryophyta</taxon>
        <taxon>Tracheophyta</taxon>
        <taxon>Spermatophyta</taxon>
        <taxon>Magnoliopsida</taxon>
        <taxon>eudicotyledons</taxon>
        <taxon>Gunneridae</taxon>
        <taxon>Pentapetalae</taxon>
        <taxon>asterids</taxon>
        <taxon>campanulids</taxon>
        <taxon>Asterales</taxon>
        <taxon>Asteraceae</taxon>
        <taxon>Asteroideae</taxon>
        <taxon>Heliantheae alliance</taxon>
        <taxon>Eupatorieae</taxon>
        <taxon>Mikania</taxon>
    </lineage>
</organism>
<protein>
    <submittedName>
        <fullName evidence="2">Uncharacterized protein</fullName>
    </submittedName>
</protein>
<gene>
    <name evidence="2" type="ORF">E3N88_41508</name>
</gene>
<evidence type="ECO:0000313" key="3">
    <source>
        <dbReference type="Proteomes" id="UP000326396"/>
    </source>
</evidence>
<evidence type="ECO:0000313" key="2">
    <source>
        <dbReference type="EMBL" id="KAD2275731.1"/>
    </source>
</evidence>